<comment type="similarity">
    <text evidence="14 16">Belongs to the ATP-dependent DNA ligase family.</text>
</comment>
<keyword evidence="9 14" id="KW-0233">DNA recombination</keyword>
<dbReference type="NCBIfam" id="TIGR00574">
    <property type="entry name" value="dnl1"/>
    <property type="match status" value="1"/>
</dbReference>
<evidence type="ECO:0000313" key="19">
    <source>
        <dbReference type="Proteomes" id="UP000312512"/>
    </source>
</evidence>
<evidence type="ECO:0000256" key="1">
    <source>
        <dbReference type="ARBA" id="ARBA00022598"/>
    </source>
</evidence>
<feature type="binding site" evidence="14">
    <location>
        <position position="438"/>
    </location>
    <ligand>
        <name>ATP</name>
        <dbReference type="ChEBI" id="CHEBI:30616"/>
    </ligand>
</feature>
<dbReference type="InterPro" id="IPR012309">
    <property type="entry name" value="DNA_ligase_ATP-dep_C"/>
</dbReference>
<feature type="active site" description="N6-AMP-lysine intermediate" evidence="14">
    <location>
        <position position="389"/>
    </location>
</feature>
<evidence type="ECO:0000256" key="2">
    <source>
        <dbReference type="ARBA" id="ARBA00022618"/>
    </source>
</evidence>
<dbReference type="Gene3D" id="3.30.470.30">
    <property type="entry name" value="DNA ligase/mRNA capping enzyme"/>
    <property type="match status" value="1"/>
</dbReference>
<keyword evidence="3 14" id="KW-0235">DNA replication</keyword>
<dbReference type="Pfam" id="PF01135">
    <property type="entry name" value="PCMT"/>
    <property type="match status" value="1"/>
</dbReference>
<keyword evidence="19" id="KW-1185">Reference proteome</keyword>
<dbReference type="GO" id="GO:0003910">
    <property type="term" value="F:DNA ligase (ATP) activity"/>
    <property type="evidence" value="ECO:0007669"/>
    <property type="project" value="UniProtKB-UniRule"/>
</dbReference>
<reference evidence="18 19" key="1">
    <citation type="submission" date="2019-10" db="EMBL/GenBank/DDBJ databases">
        <title>Nonomuraea sp. nov., isolated from Phyllanthus amarus.</title>
        <authorList>
            <person name="Klykleung N."/>
            <person name="Tanasupawat S."/>
        </authorList>
    </citation>
    <scope>NUCLEOTIDE SEQUENCE [LARGE SCALE GENOMIC DNA]</scope>
    <source>
        <strain evidence="18 19">PA1-10</strain>
    </source>
</reference>
<evidence type="ECO:0000256" key="9">
    <source>
        <dbReference type="ARBA" id="ARBA00023172"/>
    </source>
</evidence>
<evidence type="ECO:0000256" key="16">
    <source>
        <dbReference type="RuleBase" id="RU004196"/>
    </source>
</evidence>
<dbReference type="Pfam" id="PF04675">
    <property type="entry name" value="DNA_ligase_A_N"/>
    <property type="match status" value="1"/>
</dbReference>
<accession>A0A5C4VMU3</accession>
<keyword evidence="1 14" id="KW-0436">Ligase</keyword>
<keyword evidence="11 14" id="KW-0131">Cell cycle</keyword>
<keyword evidence="10 14" id="KW-0234">DNA repair</keyword>
<evidence type="ECO:0000256" key="6">
    <source>
        <dbReference type="ARBA" id="ARBA00022763"/>
    </source>
</evidence>
<dbReference type="Gene3D" id="1.10.3260.10">
    <property type="entry name" value="DNA ligase, ATP-dependent, N-terminal domain"/>
    <property type="match status" value="1"/>
</dbReference>
<dbReference type="SUPFAM" id="SSF50249">
    <property type="entry name" value="Nucleic acid-binding proteins"/>
    <property type="match status" value="1"/>
</dbReference>
<keyword evidence="4 14" id="KW-0479">Metal-binding</keyword>
<dbReference type="Gene3D" id="2.40.50.140">
    <property type="entry name" value="Nucleic acid-binding proteins"/>
    <property type="match status" value="1"/>
</dbReference>
<comment type="function">
    <text evidence="13 14">DNA ligase that seals nicks in double-stranded DNA during DNA replication, DNA recombination and DNA repair.</text>
</comment>
<keyword evidence="5 14" id="KW-0547">Nucleotide-binding</keyword>
<feature type="binding site" evidence="14">
    <location>
        <position position="387"/>
    </location>
    <ligand>
        <name>ATP</name>
        <dbReference type="ChEBI" id="CHEBI:30616"/>
    </ligand>
</feature>
<dbReference type="CDD" id="cd07972">
    <property type="entry name" value="OBF_DNA_ligase_Arch_LigB"/>
    <property type="match status" value="1"/>
</dbReference>
<dbReference type="InterPro" id="IPR050191">
    <property type="entry name" value="ATP-dep_DNA_ligase"/>
</dbReference>
<dbReference type="GO" id="GO:0006281">
    <property type="term" value="P:DNA repair"/>
    <property type="evidence" value="ECO:0007669"/>
    <property type="project" value="UniProtKB-UniRule"/>
</dbReference>
<dbReference type="EC" id="6.5.1.1" evidence="14"/>
<name>A0A5C4VMU3_9ACTN</name>
<dbReference type="SUPFAM" id="SSF53335">
    <property type="entry name" value="S-adenosyl-L-methionine-dependent methyltransferases"/>
    <property type="match status" value="1"/>
</dbReference>
<dbReference type="Proteomes" id="UP000312512">
    <property type="component" value="Unassembled WGS sequence"/>
</dbReference>
<dbReference type="GO" id="GO:0006310">
    <property type="term" value="P:DNA recombination"/>
    <property type="evidence" value="ECO:0007669"/>
    <property type="project" value="UniProtKB-UniRule"/>
</dbReference>
<evidence type="ECO:0000256" key="5">
    <source>
        <dbReference type="ARBA" id="ARBA00022741"/>
    </source>
</evidence>
<dbReference type="GO" id="GO:0003677">
    <property type="term" value="F:DNA binding"/>
    <property type="evidence" value="ECO:0007669"/>
    <property type="project" value="InterPro"/>
</dbReference>
<dbReference type="PANTHER" id="PTHR45674">
    <property type="entry name" value="DNA LIGASE 1/3 FAMILY MEMBER"/>
    <property type="match status" value="1"/>
</dbReference>
<evidence type="ECO:0000256" key="15">
    <source>
        <dbReference type="RuleBase" id="RU000617"/>
    </source>
</evidence>
<feature type="binding site" evidence="14">
    <location>
        <position position="394"/>
    </location>
    <ligand>
        <name>ATP</name>
        <dbReference type="ChEBI" id="CHEBI:30616"/>
    </ligand>
</feature>
<dbReference type="InterPro" id="IPR029063">
    <property type="entry name" value="SAM-dependent_MTases_sf"/>
</dbReference>
<keyword evidence="2 14" id="KW-0132">Cell division</keyword>
<dbReference type="InterPro" id="IPR012340">
    <property type="entry name" value="NA-bd_OB-fold"/>
</dbReference>
<evidence type="ECO:0000256" key="3">
    <source>
        <dbReference type="ARBA" id="ARBA00022705"/>
    </source>
</evidence>
<dbReference type="CDD" id="cd02440">
    <property type="entry name" value="AdoMet_MTases"/>
    <property type="match status" value="1"/>
</dbReference>
<dbReference type="NCBIfam" id="NF002868">
    <property type="entry name" value="PRK03180.1"/>
    <property type="match status" value="1"/>
</dbReference>
<evidence type="ECO:0000256" key="11">
    <source>
        <dbReference type="ARBA" id="ARBA00023306"/>
    </source>
</evidence>
<protein>
    <recommendedName>
        <fullName evidence="14">Probable DNA ligase</fullName>
        <ecNumber evidence="14">6.5.1.1</ecNumber>
    </recommendedName>
    <alternativeName>
        <fullName evidence="14">Polydeoxyribonucleotide synthase [ATP]</fullName>
    </alternativeName>
</protein>
<dbReference type="FunFam" id="2.40.50.140:FF:000163">
    <property type="entry name" value="Probable DNA ligase"/>
    <property type="match status" value="1"/>
</dbReference>
<comment type="cofactor">
    <cofactor evidence="14">
        <name>Mg(2+)</name>
        <dbReference type="ChEBI" id="CHEBI:18420"/>
    </cofactor>
</comment>
<dbReference type="CDD" id="cd07901">
    <property type="entry name" value="Adenylation_DNA_ligase_Arch_LigB"/>
    <property type="match status" value="1"/>
</dbReference>
<evidence type="ECO:0000259" key="17">
    <source>
        <dbReference type="PROSITE" id="PS50160"/>
    </source>
</evidence>
<feature type="domain" description="ATP-dependent DNA ligase family profile" evidence="17">
    <location>
        <begin position="466"/>
        <end position="590"/>
    </location>
</feature>
<dbReference type="Gene3D" id="3.40.50.150">
    <property type="entry name" value="Vaccinia Virus protein VP39"/>
    <property type="match status" value="1"/>
</dbReference>
<dbReference type="PROSITE" id="PS50160">
    <property type="entry name" value="DNA_LIGASE_A3"/>
    <property type="match status" value="1"/>
</dbReference>
<dbReference type="GO" id="GO:0005524">
    <property type="term" value="F:ATP binding"/>
    <property type="evidence" value="ECO:0007669"/>
    <property type="project" value="UniProtKB-UniRule"/>
</dbReference>
<comment type="catalytic activity">
    <reaction evidence="12 14 15">
        <text>ATP + (deoxyribonucleotide)n-3'-hydroxyl + 5'-phospho-(deoxyribonucleotide)m = (deoxyribonucleotide)n+m + AMP + diphosphate.</text>
        <dbReference type="EC" id="6.5.1.1"/>
    </reaction>
</comment>
<dbReference type="GO" id="GO:0071897">
    <property type="term" value="P:DNA biosynthetic process"/>
    <property type="evidence" value="ECO:0007669"/>
    <property type="project" value="InterPro"/>
</dbReference>
<dbReference type="InterPro" id="IPR016059">
    <property type="entry name" value="DNA_ligase_ATP-dep_CS"/>
</dbReference>
<dbReference type="GO" id="GO:0006260">
    <property type="term" value="P:DNA replication"/>
    <property type="evidence" value="ECO:0007669"/>
    <property type="project" value="UniProtKB-UniRule"/>
</dbReference>
<evidence type="ECO:0000313" key="18">
    <source>
        <dbReference type="EMBL" id="KAB8189371.1"/>
    </source>
</evidence>
<comment type="caution">
    <text evidence="18">The sequence shown here is derived from an EMBL/GenBank/DDBJ whole genome shotgun (WGS) entry which is preliminary data.</text>
</comment>
<sequence>MLEIGSMGYNAALLAELAGSAGHVTSVDIDGDIVERARAHLTAAGYDRVEVVHADAEYGVPSGAPFVRIIVTVASPDIPPAWLAQLATKGRIVVPLQMKGRCHRHLTTPGTRSRSVNPKDFRAQPLSRVLAASRPRAQSRAAGPGAPVGGVQGRGWERCRHLADIGWGNVGGVGHHRRVLLIDVVRVSEAVTRTSARLGKVGHLAELLGRVGPDEAEIAISYLSGELPQRQVGVGWRTLEDVPQPKLAATATLAHVDELLSRIKAVSGAGSQAARRALVGELFAGLTSQEQQFMRRLLFGELRQGALDGVMIEAVAKASGAPSADVRRALTLRGWLPAVGAAALTGGVDALRAFRLEVGRAVSPMLAGSAPNVAAALDKAGAPAALEWKLDGVRVQAHRSGSEVKVFTRTLDDITPQVPELVEGVLAMPYDDLVLDGEVIALRPDGRPHPFQVTASRVSSKTDIERLREQTPLSVFFFDALRVDGADLLDLPYAQRQEALARAVPQGLLTPRLVTGETAEAERFFIDVVKAGHEGLVVKSLTSPYAAGRRGAGWIKVKPRHTLDLVVLAAEWGHGRREGKLSNLHLGARDPEGGFVMLGKTFKGLTDELLAWQTERFLELAEGPTDSWTVTLRPELVVEIAFDGVQRSPRYPGGMALRFARVLRYRPDKRVEDADTVETVRSLML</sequence>
<dbReference type="EMBL" id="VDLX02000020">
    <property type="protein sequence ID" value="KAB8189371.1"/>
    <property type="molecule type" value="Genomic_DNA"/>
</dbReference>
<dbReference type="Pfam" id="PF01068">
    <property type="entry name" value="DNA_ligase_A_M"/>
    <property type="match status" value="1"/>
</dbReference>
<feature type="binding site" evidence="14">
    <location>
        <position position="409"/>
    </location>
    <ligand>
        <name>ATP</name>
        <dbReference type="ChEBI" id="CHEBI:30616"/>
    </ligand>
</feature>
<dbReference type="InterPro" id="IPR000977">
    <property type="entry name" value="DNA_ligase_ATP-dep"/>
</dbReference>
<dbReference type="Pfam" id="PF04679">
    <property type="entry name" value="DNA_ligase_A_C"/>
    <property type="match status" value="1"/>
</dbReference>
<dbReference type="SUPFAM" id="SSF56091">
    <property type="entry name" value="DNA ligase/mRNA capping enzyme, catalytic domain"/>
    <property type="match status" value="1"/>
</dbReference>
<keyword evidence="7 14" id="KW-0067">ATP-binding</keyword>
<dbReference type="AlphaFoldDB" id="A0A5C4VMU3"/>
<dbReference type="InterPro" id="IPR022865">
    <property type="entry name" value="DNA_ligae_ATP-dep_bac/arc"/>
</dbReference>
<feature type="binding site" evidence="14">
    <location>
        <position position="550"/>
    </location>
    <ligand>
        <name>ATP</name>
        <dbReference type="ChEBI" id="CHEBI:30616"/>
    </ligand>
</feature>
<feature type="binding site" evidence="14">
    <location>
        <position position="478"/>
    </location>
    <ligand>
        <name>ATP</name>
        <dbReference type="ChEBI" id="CHEBI:30616"/>
    </ligand>
</feature>
<feature type="binding site" evidence="14">
    <location>
        <position position="556"/>
    </location>
    <ligand>
        <name>ATP</name>
        <dbReference type="ChEBI" id="CHEBI:30616"/>
    </ligand>
</feature>
<dbReference type="InterPro" id="IPR036599">
    <property type="entry name" value="DNA_ligase_N_sf"/>
</dbReference>
<dbReference type="InterPro" id="IPR012310">
    <property type="entry name" value="DNA_ligase_ATP-dep_cent"/>
</dbReference>
<organism evidence="18 19">
    <name type="scientific">Nonomuraea phyllanthi</name>
    <dbReference type="NCBI Taxonomy" id="2219224"/>
    <lineage>
        <taxon>Bacteria</taxon>
        <taxon>Bacillati</taxon>
        <taxon>Actinomycetota</taxon>
        <taxon>Actinomycetes</taxon>
        <taxon>Streptosporangiales</taxon>
        <taxon>Streptosporangiaceae</taxon>
        <taxon>Nonomuraea</taxon>
    </lineage>
</organism>
<keyword evidence="8 14" id="KW-0460">Magnesium</keyword>
<evidence type="ECO:0000256" key="8">
    <source>
        <dbReference type="ARBA" id="ARBA00022842"/>
    </source>
</evidence>
<evidence type="ECO:0000256" key="14">
    <source>
        <dbReference type="HAMAP-Rule" id="MF_00407"/>
    </source>
</evidence>
<evidence type="ECO:0000256" key="10">
    <source>
        <dbReference type="ARBA" id="ARBA00023204"/>
    </source>
</evidence>
<dbReference type="OrthoDB" id="9770771at2"/>
<keyword evidence="6 14" id="KW-0227">DNA damage</keyword>
<evidence type="ECO:0000256" key="13">
    <source>
        <dbReference type="ARBA" id="ARBA00054532"/>
    </source>
</evidence>
<evidence type="ECO:0000256" key="4">
    <source>
        <dbReference type="ARBA" id="ARBA00022723"/>
    </source>
</evidence>
<proteinExistence type="inferred from homology"/>
<dbReference type="InterPro" id="IPR012308">
    <property type="entry name" value="DNA_ligase_ATP-dep_N"/>
</dbReference>
<dbReference type="GO" id="GO:0046872">
    <property type="term" value="F:metal ion binding"/>
    <property type="evidence" value="ECO:0007669"/>
    <property type="project" value="UniProtKB-KW"/>
</dbReference>
<dbReference type="PROSITE" id="PS00697">
    <property type="entry name" value="DNA_LIGASE_A1"/>
    <property type="match status" value="1"/>
</dbReference>
<dbReference type="SUPFAM" id="SSF117018">
    <property type="entry name" value="ATP-dependent DNA ligase DNA-binding domain"/>
    <property type="match status" value="1"/>
</dbReference>
<evidence type="ECO:0000256" key="7">
    <source>
        <dbReference type="ARBA" id="ARBA00022840"/>
    </source>
</evidence>
<evidence type="ECO:0000256" key="12">
    <source>
        <dbReference type="ARBA" id="ARBA00034003"/>
    </source>
</evidence>
<dbReference type="PANTHER" id="PTHR45674:SF13">
    <property type="entry name" value="DNA LIGASE-RELATED"/>
    <property type="match status" value="1"/>
</dbReference>
<dbReference type="GO" id="GO:0051301">
    <property type="term" value="P:cell division"/>
    <property type="evidence" value="ECO:0007669"/>
    <property type="project" value="UniProtKB-KW"/>
</dbReference>
<dbReference type="HAMAP" id="MF_00407">
    <property type="entry name" value="DNA_ligase"/>
    <property type="match status" value="1"/>
</dbReference>
<gene>
    <name evidence="14" type="primary">lig</name>
    <name evidence="18" type="ORF">FH608_039915</name>
</gene>